<dbReference type="EMBL" id="FOAD01000003">
    <property type="protein sequence ID" value="SEL18569.1"/>
    <property type="molecule type" value="Genomic_DNA"/>
</dbReference>
<reference evidence="2 3" key="1">
    <citation type="submission" date="2016-10" db="EMBL/GenBank/DDBJ databases">
        <authorList>
            <person name="de Groot N.N."/>
        </authorList>
    </citation>
    <scope>NUCLEOTIDE SEQUENCE [LARGE SCALE GENOMIC DNA]</scope>
    <source>
        <strain evidence="2 3">CDM_5</strain>
    </source>
</reference>
<accession>A0A1H7N5I5</accession>
<evidence type="ECO:0000313" key="2">
    <source>
        <dbReference type="EMBL" id="SEL18569.1"/>
    </source>
</evidence>
<feature type="compositionally biased region" description="Basic and acidic residues" evidence="1">
    <location>
        <begin position="46"/>
        <end position="62"/>
    </location>
</feature>
<evidence type="ECO:0000256" key="1">
    <source>
        <dbReference type="SAM" id="MobiDB-lite"/>
    </source>
</evidence>
<dbReference type="AlphaFoldDB" id="A0A1H7N5I5"/>
<sequence length="72" mass="8101">MHYRDAAQVIIGEATRLNEEGVLSDLDRDVFERNLKLACEILADAEKRNASQERDSQTERDVSNPSNGVSRP</sequence>
<feature type="region of interest" description="Disordered" evidence="1">
    <location>
        <begin position="46"/>
        <end position="72"/>
    </location>
</feature>
<gene>
    <name evidence="2" type="ORF">SAMN04488691_103193</name>
</gene>
<organism evidence="2 3">
    <name type="scientific">Haloferax larsenii</name>
    <dbReference type="NCBI Taxonomy" id="302484"/>
    <lineage>
        <taxon>Archaea</taxon>
        <taxon>Methanobacteriati</taxon>
        <taxon>Methanobacteriota</taxon>
        <taxon>Stenosarchaea group</taxon>
        <taxon>Halobacteria</taxon>
        <taxon>Halobacteriales</taxon>
        <taxon>Haloferacaceae</taxon>
        <taxon>Haloferax</taxon>
    </lineage>
</organism>
<evidence type="ECO:0000313" key="3">
    <source>
        <dbReference type="Proteomes" id="UP000183894"/>
    </source>
</evidence>
<proteinExistence type="predicted"/>
<feature type="compositionally biased region" description="Polar residues" evidence="1">
    <location>
        <begin position="63"/>
        <end position="72"/>
    </location>
</feature>
<protein>
    <submittedName>
        <fullName evidence="2">Uncharacterized protein</fullName>
    </submittedName>
</protein>
<name>A0A1H7N5I5_HALLR</name>
<dbReference type="Proteomes" id="UP000183894">
    <property type="component" value="Unassembled WGS sequence"/>
</dbReference>